<name>A0AAX0B1F0_CLOBE</name>
<reference evidence="1" key="2">
    <citation type="journal article" date="2022" name="Nat. Biotechnol.">
        <title>Carbon-negative production of acetone and isopropanol by gas fermentation at industrial pilot scale.</title>
        <authorList>
            <person name="Liew F.E."/>
            <person name="Nogle R."/>
            <person name="Abdalla T."/>
            <person name="Rasor B.J."/>
            <person name="Canter C."/>
            <person name="Jensen R.O."/>
            <person name="Wang L."/>
            <person name="Strutz J."/>
            <person name="Chirania P."/>
            <person name="De Tissera S."/>
            <person name="Mueller A.P."/>
            <person name="Ruan Z."/>
            <person name="Gao A."/>
            <person name="Tran L."/>
            <person name="Engle N.L."/>
            <person name="Bromley J.C."/>
            <person name="Daniell J."/>
            <person name="Conrado R."/>
            <person name="Tschaplinski T.J."/>
            <person name="Giannone R.J."/>
            <person name="Hettich R.L."/>
            <person name="Karim A.S."/>
            <person name="Simpson S.D."/>
            <person name="Brown S.D."/>
            <person name="Leang C."/>
            <person name="Jewett M.C."/>
            <person name="Kopke M."/>
        </authorList>
    </citation>
    <scope>NUCLEOTIDE SEQUENCE</scope>
    <source>
        <strain evidence="1">DJ080</strain>
    </source>
</reference>
<proteinExistence type="predicted"/>
<evidence type="ECO:0000313" key="2">
    <source>
        <dbReference type="Proteomes" id="UP001193748"/>
    </source>
</evidence>
<reference evidence="1" key="1">
    <citation type="submission" date="2020-05" db="EMBL/GenBank/DDBJ databases">
        <authorList>
            <person name="Brown S."/>
            <person name="Huntemann M."/>
            <person name="Clum A."/>
            <person name="Spunde A."/>
            <person name="Palaniappan K."/>
            <person name="Ritter S."/>
            <person name="Mikhailova N."/>
            <person name="Chen I.-M."/>
            <person name="Stamatis D."/>
            <person name="Reddy T."/>
            <person name="O'Malley R."/>
            <person name="Daum C."/>
            <person name="Shapiro N."/>
            <person name="Ivanova N."/>
            <person name="Kyrpides N."/>
            <person name="Woyke T."/>
        </authorList>
    </citation>
    <scope>NUCLEOTIDE SEQUENCE</scope>
    <source>
        <strain evidence="1">DJ080</strain>
    </source>
</reference>
<sequence>MVKTVTNKNIDEVLFGQLKAIDFEYLVQLNGLLEDYTSEFGADVLDEELVKFDITLNSVIRERIEELIEGEAKVKEIIAEESRKEDNKVKYVKEARQYLESLNDMFNGKIVDHECLDIIERLKKNIYNCGSLETQTNVLKTLIESNLEDMDEKQIETTERAKISMYLAIGEVVREVEQEVLDKDREYINAIGIDETKEIEALIDGYELNANWDWFAWYTGSKLGLSHVDEVFLSEYIENNKLCFVFQDGQDFDLCEPYCLK</sequence>
<evidence type="ECO:0000313" key="1">
    <source>
        <dbReference type="EMBL" id="NRT88548.1"/>
    </source>
</evidence>
<dbReference type="RefSeq" id="WP_173710872.1">
    <property type="nucleotide sequence ID" value="NZ_JABSWW010000001.1"/>
</dbReference>
<accession>A0AAX0B1F0</accession>
<gene>
    <name evidence="1" type="ORF">B0H41_002227</name>
</gene>
<protein>
    <submittedName>
        <fullName evidence="1">Uncharacterized protein</fullName>
    </submittedName>
</protein>
<comment type="caution">
    <text evidence="1">The sequence shown here is derived from an EMBL/GenBank/DDBJ whole genome shotgun (WGS) entry which is preliminary data.</text>
</comment>
<dbReference type="Proteomes" id="UP001193748">
    <property type="component" value="Unassembled WGS sequence"/>
</dbReference>
<dbReference type="AlphaFoldDB" id="A0AAX0B1F0"/>
<organism evidence="1 2">
    <name type="scientific">Clostridium beijerinckii</name>
    <name type="common">Clostridium MP</name>
    <dbReference type="NCBI Taxonomy" id="1520"/>
    <lineage>
        <taxon>Bacteria</taxon>
        <taxon>Bacillati</taxon>
        <taxon>Bacillota</taxon>
        <taxon>Clostridia</taxon>
        <taxon>Eubacteriales</taxon>
        <taxon>Clostridiaceae</taxon>
        <taxon>Clostridium</taxon>
    </lineage>
</organism>
<dbReference type="EMBL" id="JABSWW010000001">
    <property type="protein sequence ID" value="NRT88548.1"/>
    <property type="molecule type" value="Genomic_DNA"/>
</dbReference>